<dbReference type="PANTHER" id="PTHR20995">
    <property type="entry name" value="F-BOX/WD REPEAT-CONTAINING PROTEIN 5"/>
    <property type="match status" value="1"/>
</dbReference>
<evidence type="ECO:0000313" key="3">
    <source>
        <dbReference type="Proteomes" id="UP001195483"/>
    </source>
</evidence>
<reference evidence="2" key="1">
    <citation type="journal article" date="2021" name="Genome Biol. Evol.">
        <title>A High-Quality Reference Genome for a Parasitic Bivalve with Doubly Uniparental Inheritance (Bivalvia: Unionida).</title>
        <authorList>
            <person name="Smith C.H."/>
        </authorList>
    </citation>
    <scope>NUCLEOTIDE SEQUENCE</scope>
    <source>
        <strain evidence="2">CHS0354</strain>
    </source>
</reference>
<comment type="caution">
    <text evidence="2">The sequence shown here is derived from an EMBL/GenBank/DDBJ whole genome shotgun (WGS) entry which is preliminary data.</text>
</comment>
<reference evidence="2" key="2">
    <citation type="journal article" date="2021" name="Genome Biol. Evol.">
        <title>Developing a high-quality reference genome for a parasitic bivalve with doubly uniparental inheritance (Bivalvia: Unionida).</title>
        <authorList>
            <person name="Smith C.H."/>
        </authorList>
    </citation>
    <scope>NUCLEOTIDE SEQUENCE</scope>
    <source>
        <strain evidence="2">CHS0354</strain>
        <tissue evidence="2">Mantle</tissue>
    </source>
</reference>
<dbReference type="SUPFAM" id="SSF50978">
    <property type="entry name" value="WD40 repeat-like"/>
    <property type="match status" value="1"/>
</dbReference>
<name>A0AAE0VGI3_9BIVA</name>
<evidence type="ECO:0000313" key="2">
    <source>
        <dbReference type="EMBL" id="KAK3576062.1"/>
    </source>
</evidence>
<dbReference type="Gene3D" id="2.130.10.10">
    <property type="entry name" value="YVTN repeat-like/Quinoprotein amine dehydrogenase"/>
    <property type="match status" value="1"/>
</dbReference>
<dbReference type="SMART" id="SM00320">
    <property type="entry name" value="WD40"/>
    <property type="match status" value="1"/>
</dbReference>
<dbReference type="InterPro" id="IPR042508">
    <property type="entry name" value="FBXW5"/>
</dbReference>
<keyword evidence="3" id="KW-1185">Reference proteome</keyword>
<dbReference type="AlphaFoldDB" id="A0AAE0VGI3"/>
<evidence type="ECO:0000256" key="1">
    <source>
        <dbReference type="PROSITE-ProRule" id="PRU00221"/>
    </source>
</evidence>
<dbReference type="InterPro" id="IPR001680">
    <property type="entry name" value="WD40_rpt"/>
</dbReference>
<protein>
    <submittedName>
        <fullName evidence="2">Uncharacterized protein</fullName>
    </submittedName>
</protein>
<dbReference type="PROSITE" id="PS50082">
    <property type="entry name" value="WD_REPEATS_2"/>
    <property type="match status" value="1"/>
</dbReference>
<dbReference type="PANTHER" id="PTHR20995:SF17">
    <property type="entry name" value="F-BOX_WD REPEAT-CONTAINING PROTEIN 5"/>
    <property type="match status" value="1"/>
</dbReference>
<gene>
    <name evidence="2" type="ORF">CHS0354_018332</name>
</gene>
<feature type="repeat" description="WD" evidence="1">
    <location>
        <begin position="23"/>
        <end position="59"/>
    </location>
</feature>
<reference evidence="2" key="3">
    <citation type="submission" date="2023-05" db="EMBL/GenBank/DDBJ databases">
        <authorList>
            <person name="Smith C.H."/>
        </authorList>
    </citation>
    <scope>NUCLEOTIDE SEQUENCE</scope>
    <source>
        <strain evidence="2">CHS0354</strain>
        <tissue evidence="2">Mantle</tissue>
    </source>
</reference>
<dbReference type="InterPro" id="IPR015943">
    <property type="entry name" value="WD40/YVTN_repeat-like_dom_sf"/>
</dbReference>
<proteinExistence type="predicted"/>
<accession>A0AAE0VGI3</accession>
<keyword evidence="1" id="KW-0853">WD repeat</keyword>
<dbReference type="InterPro" id="IPR036322">
    <property type="entry name" value="WD40_repeat_dom_sf"/>
</dbReference>
<organism evidence="2 3">
    <name type="scientific">Potamilus streckersoni</name>
    <dbReference type="NCBI Taxonomy" id="2493646"/>
    <lineage>
        <taxon>Eukaryota</taxon>
        <taxon>Metazoa</taxon>
        <taxon>Spiralia</taxon>
        <taxon>Lophotrochozoa</taxon>
        <taxon>Mollusca</taxon>
        <taxon>Bivalvia</taxon>
        <taxon>Autobranchia</taxon>
        <taxon>Heteroconchia</taxon>
        <taxon>Palaeoheterodonta</taxon>
        <taxon>Unionida</taxon>
        <taxon>Unionoidea</taxon>
        <taxon>Unionidae</taxon>
        <taxon>Ambleminae</taxon>
        <taxon>Lampsilini</taxon>
        <taxon>Potamilus</taxon>
    </lineage>
</organism>
<sequence>MQIGSEDKHGYIWERHYGICLNKFPHLSAVNAVAFNPADPEMLVTVSDDFAIKIWRFRNRVNNLIKTKMKRKEDVLVEYW</sequence>
<dbReference type="GO" id="GO:0019005">
    <property type="term" value="C:SCF ubiquitin ligase complex"/>
    <property type="evidence" value="ECO:0007669"/>
    <property type="project" value="InterPro"/>
</dbReference>
<dbReference type="GO" id="GO:0016567">
    <property type="term" value="P:protein ubiquitination"/>
    <property type="evidence" value="ECO:0007669"/>
    <property type="project" value="InterPro"/>
</dbReference>
<dbReference type="GO" id="GO:0080008">
    <property type="term" value="C:Cul4-RING E3 ubiquitin ligase complex"/>
    <property type="evidence" value="ECO:0007669"/>
    <property type="project" value="InterPro"/>
</dbReference>
<dbReference type="EMBL" id="JAEAOA010001139">
    <property type="protein sequence ID" value="KAK3576062.1"/>
    <property type="molecule type" value="Genomic_DNA"/>
</dbReference>
<dbReference type="Proteomes" id="UP001195483">
    <property type="component" value="Unassembled WGS sequence"/>
</dbReference>